<evidence type="ECO:0000313" key="2">
    <source>
        <dbReference type="EMBL" id="GLY75599.1"/>
    </source>
</evidence>
<comment type="caution">
    <text evidence="2">The sequence shown here is derived from an EMBL/GenBank/DDBJ whole genome shotgun (WGS) entry which is preliminary data.</text>
</comment>
<organism evidence="2 3">
    <name type="scientific">Actinoallomurus iriomotensis</name>
    <dbReference type="NCBI Taxonomy" id="478107"/>
    <lineage>
        <taxon>Bacteria</taxon>
        <taxon>Bacillati</taxon>
        <taxon>Actinomycetota</taxon>
        <taxon>Actinomycetes</taxon>
        <taxon>Streptosporangiales</taxon>
        <taxon>Thermomonosporaceae</taxon>
        <taxon>Actinoallomurus</taxon>
    </lineage>
</organism>
<accession>A0A9W6RHE0</accession>
<name>A0A9W6RHE0_9ACTN</name>
<dbReference type="GO" id="GO:0003825">
    <property type="term" value="F:alpha,alpha-trehalose-phosphate synthase (UDP-forming) activity"/>
    <property type="evidence" value="ECO:0007669"/>
    <property type="project" value="TreeGrafter"/>
</dbReference>
<dbReference type="SUPFAM" id="SSF53756">
    <property type="entry name" value="UDP-Glycosyltransferase/glycogen phosphorylase"/>
    <property type="match status" value="1"/>
</dbReference>
<reference evidence="2" key="1">
    <citation type="submission" date="2023-03" db="EMBL/GenBank/DDBJ databases">
        <title>Actinoallomurus iriomotensis NBRC 103681.</title>
        <authorList>
            <person name="Ichikawa N."/>
            <person name="Sato H."/>
            <person name="Tonouchi N."/>
        </authorList>
    </citation>
    <scope>NUCLEOTIDE SEQUENCE</scope>
    <source>
        <strain evidence="2">NBRC 103681</strain>
    </source>
</reference>
<proteinExistence type="inferred from homology"/>
<dbReference type="Gene3D" id="3.40.50.2000">
    <property type="entry name" value="Glycogen Phosphorylase B"/>
    <property type="match status" value="2"/>
</dbReference>
<dbReference type="Pfam" id="PF00982">
    <property type="entry name" value="Glyco_transf_20"/>
    <property type="match status" value="1"/>
</dbReference>
<dbReference type="Proteomes" id="UP001165135">
    <property type="component" value="Unassembled WGS sequence"/>
</dbReference>
<dbReference type="GO" id="GO:0005992">
    <property type="term" value="P:trehalose biosynthetic process"/>
    <property type="evidence" value="ECO:0007669"/>
    <property type="project" value="InterPro"/>
</dbReference>
<dbReference type="PANTHER" id="PTHR10788:SF106">
    <property type="entry name" value="BCDNA.GH08860"/>
    <property type="match status" value="1"/>
</dbReference>
<evidence type="ECO:0000313" key="3">
    <source>
        <dbReference type="Proteomes" id="UP001165135"/>
    </source>
</evidence>
<comment type="similarity">
    <text evidence="1">Belongs to the glycosyltransferase 20 family.</text>
</comment>
<dbReference type="InterPro" id="IPR001830">
    <property type="entry name" value="Glyco_trans_20"/>
</dbReference>
<evidence type="ECO:0000256" key="1">
    <source>
        <dbReference type="ARBA" id="ARBA00008799"/>
    </source>
</evidence>
<dbReference type="GO" id="GO:0004805">
    <property type="term" value="F:trehalose-phosphatase activity"/>
    <property type="evidence" value="ECO:0007669"/>
    <property type="project" value="TreeGrafter"/>
</dbReference>
<dbReference type="EMBL" id="BSTJ01000004">
    <property type="protein sequence ID" value="GLY75599.1"/>
    <property type="molecule type" value="Genomic_DNA"/>
</dbReference>
<gene>
    <name evidence="2" type="ORF">Airi01_038660</name>
</gene>
<sequence>MADADPRTATGLRLIVCSNSAPRWQDGAGLLPRSPGGLVPLLATLLGRHGGDWVCTMPPDDAAAAGDGPVDVTGLPGGVTLHRLRLPRAMTDRHYETVGVRLLLWLFHYLLDTARQPEAGLAEAWPAYEAVNRAYADRLASLMTGSPDEFVLVNDHHLFLVPEMLGRRAERRGRIAFFQGLPWCEPDYFGVLPAHIRDRILTGLLCADVVGFHCTRWARAFLGCCARFLPGCAVDDGSVTYDGHRTRVTVAPFPLDVAMVERLRDEPATARWRARLAREAGGRRVIARADRIDLWKNLPRGFAAYRSVLEREPGLAGEWWFCAVATPPGRPTERTRELQSECEGLVAGLNERFGAPGRPAVSLVYPDLPTTRHCVVAALSGADLALVNPTFDGMNLVAKEALYLGERARLLLSVNAGAYEQLAGHVTPVHPFDVEGTASVLREAMASGAAPAERAAARRLLREQDANHWLDRMMGVER</sequence>
<dbReference type="PANTHER" id="PTHR10788">
    <property type="entry name" value="TREHALOSE-6-PHOSPHATE SYNTHASE"/>
    <property type="match status" value="1"/>
</dbReference>
<dbReference type="AlphaFoldDB" id="A0A9W6RHE0"/>
<protein>
    <submittedName>
        <fullName evidence="2">Trehalose-6-phosphate synthase</fullName>
    </submittedName>
</protein>
<dbReference type="GO" id="GO:0005829">
    <property type="term" value="C:cytosol"/>
    <property type="evidence" value="ECO:0007669"/>
    <property type="project" value="TreeGrafter"/>
</dbReference>